<reference evidence="1" key="1">
    <citation type="submission" date="2023-04" db="EMBL/GenBank/DDBJ databases">
        <title>Draft Genome sequencing of Naganishia species isolated from polar environments using Oxford Nanopore Technology.</title>
        <authorList>
            <person name="Leo P."/>
            <person name="Venkateswaran K."/>
        </authorList>
    </citation>
    <scope>NUCLEOTIDE SEQUENCE</scope>
    <source>
        <strain evidence="1">DBVPG 5303</strain>
    </source>
</reference>
<proteinExistence type="predicted"/>
<dbReference type="EMBL" id="JASBWV010000012">
    <property type="protein sequence ID" value="KAJ9123449.1"/>
    <property type="molecule type" value="Genomic_DNA"/>
</dbReference>
<evidence type="ECO:0000313" key="1">
    <source>
        <dbReference type="EMBL" id="KAJ9123449.1"/>
    </source>
</evidence>
<evidence type="ECO:0000313" key="2">
    <source>
        <dbReference type="Proteomes" id="UP001234202"/>
    </source>
</evidence>
<dbReference type="Proteomes" id="UP001234202">
    <property type="component" value="Unassembled WGS sequence"/>
</dbReference>
<comment type="caution">
    <text evidence="1">The sequence shown here is derived from an EMBL/GenBank/DDBJ whole genome shotgun (WGS) entry which is preliminary data.</text>
</comment>
<gene>
    <name evidence="1" type="ORF">QFC24_003663</name>
</gene>
<organism evidence="1 2">
    <name type="scientific">Naganishia onofrii</name>
    <dbReference type="NCBI Taxonomy" id="1851511"/>
    <lineage>
        <taxon>Eukaryota</taxon>
        <taxon>Fungi</taxon>
        <taxon>Dikarya</taxon>
        <taxon>Basidiomycota</taxon>
        <taxon>Agaricomycotina</taxon>
        <taxon>Tremellomycetes</taxon>
        <taxon>Filobasidiales</taxon>
        <taxon>Filobasidiaceae</taxon>
        <taxon>Naganishia</taxon>
    </lineage>
</organism>
<accession>A0ACC2XJ81</accession>
<sequence>MGLVAKLKDVAKLKGQKVHAGSDSEASRTSSINSKLGKVTDKIASVSGFATPTSDSSNGTGEGGLAGAQSKHAAKMEKKREEKEDKKKTVERKVEGGKKKNGKDDESWSALAGPESTLLTENFGYLPLMQSSKEDRKQEFTDLDDITEEMIGQEITVRARIDHVRAQGAKLAFVVLRYQIHQLSCVASAKNSNQHPHDNHAAQYEAHNGQLQSQNATQDQQGGLSHVHPLQPQPYAASSSDSSTLVSSSTGATTPTVINDSSSSATESFRHETVEGGPLVAEVGLAPPLGMDGSISLPRGQVQQLLTPQDDMTTLSSVSTTTQQSRLTEPAPPHHTSTQPQQTKPPTQDLSSRASFVKWIEHLPRESLVIVTGKLQKPANAQGKILEASEGLQGVELAIEKMFVVGRVTETAPFKFTDIQAHDEPSEQEKEQGPKVSVRNELNNRVFDLRSPVNQAIFRIRASVCHLFRDYLDQHHFTEIQTAKLQGTATEGGASVFKVEYFGRPAYLAQSPQLAKQMAVIADMGRVYEIGSIFRAENSNTMRHLTEFYGMDLEMPIDADYHECMKIIDGVLKHIFKGIQQRNRREIQVVKSRFPHEDLVIPDETVILRYTEGVKLLRESGYKKEDGSEVEEDEDFDTPTEKYLGKLVKEKYNTDYYILDKFPSEVRPFYTMPDPEDKKWSNSFDIFVRGQEILSGGQRIHDSKMLEAKMRAGGVEPSLFGEYTQAFKYGAPPHAGGGIGLERLVMLILQLGNIRHASMFPRDPKSFPESDKPPPVVRPKLGRNGTMPSLEDMIASYGDSTNTSWIDPRYTVWRHDKTGAAIGYVLAEHRYVVIWGQPLCNPEDLARVIHAFLQHCDKEKLKPIWCCVDQRTEEFLTKHYRWRGLSCIAEARVDPSHAEGSEDSNVKKKIQQAKNAGVQIVAVDGEMPDQMKAEIEKHIEEWSNNRKGTQMHITDVRPWDDPQHRRYFYAKTDEKIVGLLVLAQLAPEHGQQIKWSLQFPGAPGGTSEYMLSEAMKAAAQTGTPKLTFGASASSAVTPAANVGSSFKILSHAYESIVRTGNLNNKTDFRRKFGVEEDPLYVVYPPHGLGARGIQAIMASIKDENESLDRKNAERKRLASLKKHHHHDDK</sequence>
<keyword evidence="2" id="KW-1185">Reference proteome</keyword>
<name>A0ACC2XJ81_9TREE</name>
<protein>
    <submittedName>
        <fullName evidence="1">Uncharacterized protein</fullName>
    </submittedName>
</protein>